<name>A0A7G9TD75_PSEMX</name>
<dbReference type="Pfam" id="PF19739">
    <property type="entry name" value="DUF6228"/>
    <property type="match status" value="1"/>
</dbReference>
<accession>A0A7G9TD75</accession>
<organism evidence="1 2">
    <name type="scientific">Pseudoxanthomonas mexicana</name>
    <dbReference type="NCBI Taxonomy" id="128785"/>
    <lineage>
        <taxon>Bacteria</taxon>
        <taxon>Pseudomonadati</taxon>
        <taxon>Pseudomonadota</taxon>
        <taxon>Gammaproteobacteria</taxon>
        <taxon>Lysobacterales</taxon>
        <taxon>Lysobacteraceae</taxon>
        <taxon>Pseudoxanthomonas</taxon>
    </lineage>
</organism>
<proteinExistence type="predicted"/>
<protein>
    <submittedName>
        <fullName evidence="1">Uncharacterized protein</fullName>
    </submittedName>
</protein>
<dbReference type="InterPro" id="IPR046196">
    <property type="entry name" value="DUF6228"/>
</dbReference>
<gene>
    <name evidence="1" type="ORF">IAE60_00970</name>
</gene>
<evidence type="ECO:0000313" key="2">
    <source>
        <dbReference type="Proteomes" id="UP000515838"/>
    </source>
</evidence>
<dbReference type="RefSeq" id="WP_187573520.1">
    <property type="nucleotide sequence ID" value="NZ_CP060731.1"/>
</dbReference>
<dbReference type="EMBL" id="CP060731">
    <property type="protein sequence ID" value="QNN78050.1"/>
    <property type="molecule type" value="Genomic_DNA"/>
</dbReference>
<evidence type="ECO:0000313" key="1">
    <source>
        <dbReference type="EMBL" id="QNN78050.1"/>
    </source>
</evidence>
<dbReference type="GeneID" id="81469515"/>
<reference evidence="1 2" key="1">
    <citation type="submission" date="2020-08" db="EMBL/GenBank/DDBJ databases">
        <title>Streptomycin Non-resistant strain, P. mexicana.</title>
        <authorList>
            <person name="Ganesh-Kumar S."/>
            <person name="Zhe T."/>
            <person name="Yu Z."/>
            <person name="Min Y."/>
        </authorList>
    </citation>
    <scope>NUCLEOTIDE SEQUENCE [LARGE SCALE GENOMIC DNA]</scope>
    <source>
        <strain evidence="1 2">GTZY2</strain>
    </source>
</reference>
<sequence length="136" mass="14880">MEDSSFSIKSTSNDKELRFFGIGEYVFSVELRGAGIYAVREIYCPLGSSEFTQFFLRLASYERPWPDIEQCTSLEGDLSISARCSALGVVTFSISIHGLFGVPEEWQLSSDLTSELGQLPKIAAASGRFFGVVAGT</sequence>
<dbReference type="Proteomes" id="UP000515838">
    <property type="component" value="Chromosome"/>
</dbReference>
<dbReference type="AlphaFoldDB" id="A0A7G9TD75"/>